<gene>
    <name evidence="3" type="ORF">B0H17DRAFT_1181709</name>
</gene>
<dbReference type="AlphaFoldDB" id="A0AAD7D783"/>
<keyword evidence="4" id="KW-1185">Reference proteome</keyword>
<feature type="chain" id="PRO_5042082267" evidence="2">
    <location>
        <begin position="33"/>
        <end position="346"/>
    </location>
</feature>
<evidence type="ECO:0000256" key="2">
    <source>
        <dbReference type="SAM" id="SignalP"/>
    </source>
</evidence>
<keyword evidence="2" id="KW-0732">Signal</keyword>
<evidence type="ECO:0000313" key="3">
    <source>
        <dbReference type="EMBL" id="KAJ7683076.1"/>
    </source>
</evidence>
<sequence length="346" mass="37602">MTTRASSPPTSARRRLCFLLCFCFCLPRLAYRALRLASDSAQLLCSRSRSSGCAPADAEVEAAIARLRPDMQVNPPPIHPPAVPRPGSARRDWKNATIFLRERRLPHRAPPYPARAGPAPLRTPRGRRRWLVRAAIRRPHPACAVLSSRSVPPIATTAHGSCVHPARPALPIPLCLLLRLPPRVKHGLGILATPSASRPAPRAGSSAPDISRLLSCVQGDSLKTRRRRTTSSSRAINAPRGRAHDSASAHSYGPEEGHIAGSDCVPARMILGCIDYVVHSAARLMHTNYPMLSSVPRRRTLNAPRSPSERPTGIILNRTIRGIPIQLASAKNTGYEPNEPNALKDT</sequence>
<organism evidence="3 4">
    <name type="scientific">Mycena rosella</name>
    <name type="common">Pink bonnet</name>
    <name type="synonym">Agaricus rosellus</name>
    <dbReference type="NCBI Taxonomy" id="1033263"/>
    <lineage>
        <taxon>Eukaryota</taxon>
        <taxon>Fungi</taxon>
        <taxon>Dikarya</taxon>
        <taxon>Basidiomycota</taxon>
        <taxon>Agaricomycotina</taxon>
        <taxon>Agaricomycetes</taxon>
        <taxon>Agaricomycetidae</taxon>
        <taxon>Agaricales</taxon>
        <taxon>Marasmiineae</taxon>
        <taxon>Mycenaceae</taxon>
        <taxon>Mycena</taxon>
    </lineage>
</organism>
<protein>
    <submittedName>
        <fullName evidence="3">Uncharacterized protein</fullName>
    </submittedName>
</protein>
<evidence type="ECO:0000313" key="4">
    <source>
        <dbReference type="Proteomes" id="UP001221757"/>
    </source>
</evidence>
<name>A0AAD7D783_MYCRO</name>
<feature type="region of interest" description="Disordered" evidence="1">
    <location>
        <begin position="218"/>
        <end position="256"/>
    </location>
</feature>
<comment type="caution">
    <text evidence="3">The sequence shown here is derived from an EMBL/GenBank/DDBJ whole genome shotgun (WGS) entry which is preliminary data.</text>
</comment>
<dbReference type="EMBL" id="JARKIE010000111">
    <property type="protein sequence ID" value="KAJ7683076.1"/>
    <property type="molecule type" value="Genomic_DNA"/>
</dbReference>
<evidence type="ECO:0000256" key="1">
    <source>
        <dbReference type="SAM" id="MobiDB-lite"/>
    </source>
</evidence>
<proteinExistence type="predicted"/>
<dbReference type="Proteomes" id="UP001221757">
    <property type="component" value="Unassembled WGS sequence"/>
</dbReference>
<reference evidence="3" key="1">
    <citation type="submission" date="2023-03" db="EMBL/GenBank/DDBJ databases">
        <title>Massive genome expansion in bonnet fungi (Mycena s.s.) driven by repeated elements and novel gene families across ecological guilds.</title>
        <authorList>
            <consortium name="Lawrence Berkeley National Laboratory"/>
            <person name="Harder C.B."/>
            <person name="Miyauchi S."/>
            <person name="Viragh M."/>
            <person name="Kuo A."/>
            <person name="Thoen E."/>
            <person name="Andreopoulos B."/>
            <person name="Lu D."/>
            <person name="Skrede I."/>
            <person name="Drula E."/>
            <person name="Henrissat B."/>
            <person name="Morin E."/>
            <person name="Kohler A."/>
            <person name="Barry K."/>
            <person name="LaButti K."/>
            <person name="Morin E."/>
            <person name="Salamov A."/>
            <person name="Lipzen A."/>
            <person name="Mereny Z."/>
            <person name="Hegedus B."/>
            <person name="Baldrian P."/>
            <person name="Stursova M."/>
            <person name="Weitz H."/>
            <person name="Taylor A."/>
            <person name="Grigoriev I.V."/>
            <person name="Nagy L.G."/>
            <person name="Martin F."/>
            <person name="Kauserud H."/>
        </authorList>
    </citation>
    <scope>NUCLEOTIDE SEQUENCE</scope>
    <source>
        <strain evidence="3">CBHHK067</strain>
    </source>
</reference>
<feature type="compositionally biased region" description="Basic and acidic residues" evidence="1">
    <location>
        <begin position="242"/>
        <end position="256"/>
    </location>
</feature>
<accession>A0AAD7D783</accession>
<feature type="signal peptide" evidence="2">
    <location>
        <begin position="1"/>
        <end position="32"/>
    </location>
</feature>